<sequence length="180" mass="19306">MVKTYEFSIVASGLDPEAEGFADRFFTAGCDDAAIAFQKGHIVLDFAREAESIGHAIASAVAAVERAGAKVERIEPDPLVNLSDIAARCGLTRAALTQYAKGQRSRDFPAPSVRVTSDSPLWDWATVARWLYAQRKLSREAAVEAEAVRLANTALAAGDQPLAASLAQRLRAYEQALEAA</sequence>
<dbReference type="AlphaFoldDB" id="A0A323UZV8"/>
<evidence type="ECO:0000313" key="1">
    <source>
        <dbReference type="EMBL" id="PZA13448.1"/>
    </source>
</evidence>
<protein>
    <recommendedName>
        <fullName evidence="3">DNA-binding protein</fullName>
    </recommendedName>
</protein>
<dbReference type="EMBL" id="QKQS01000006">
    <property type="protein sequence ID" value="PZA13448.1"/>
    <property type="molecule type" value="Genomic_DNA"/>
</dbReference>
<gene>
    <name evidence="1" type="ORF">DNX69_03530</name>
</gene>
<comment type="caution">
    <text evidence="1">The sequence shown here is derived from an EMBL/GenBank/DDBJ whole genome shotgun (WGS) entry which is preliminary data.</text>
</comment>
<dbReference type="OrthoDB" id="1525365at2"/>
<name>A0A323UZV8_RHOPL</name>
<accession>A0A323UZV8</accession>
<reference evidence="1 2" key="1">
    <citation type="submission" date="2018-06" db="EMBL/GenBank/DDBJ databases">
        <title>Draft Whole-Genome Sequence of the purple photosynthetic bacterium Rhodospeudomonas palustris XCP.</title>
        <authorList>
            <person name="Rayyan A."/>
            <person name="Meyer T.E."/>
            <person name="Kyndt J.A."/>
        </authorList>
    </citation>
    <scope>NUCLEOTIDE SEQUENCE [LARGE SCALE GENOMIC DNA]</scope>
    <source>
        <strain evidence="1 2">XCP</strain>
    </source>
</reference>
<dbReference type="RefSeq" id="WP_110784618.1">
    <property type="nucleotide sequence ID" value="NZ_QKQS01000006.1"/>
</dbReference>
<proteinExistence type="predicted"/>
<evidence type="ECO:0008006" key="3">
    <source>
        <dbReference type="Google" id="ProtNLM"/>
    </source>
</evidence>
<dbReference type="Proteomes" id="UP000248134">
    <property type="component" value="Unassembled WGS sequence"/>
</dbReference>
<organism evidence="1 2">
    <name type="scientific">Rhodopseudomonas palustris</name>
    <dbReference type="NCBI Taxonomy" id="1076"/>
    <lineage>
        <taxon>Bacteria</taxon>
        <taxon>Pseudomonadati</taxon>
        <taxon>Pseudomonadota</taxon>
        <taxon>Alphaproteobacteria</taxon>
        <taxon>Hyphomicrobiales</taxon>
        <taxon>Nitrobacteraceae</taxon>
        <taxon>Rhodopseudomonas</taxon>
    </lineage>
</organism>
<evidence type="ECO:0000313" key="2">
    <source>
        <dbReference type="Proteomes" id="UP000248134"/>
    </source>
</evidence>